<name>A0ACB6UYV7_9ASCO</name>
<organism evidence="1 2">
    <name type="scientific">Geotrichum galactomycetum</name>
    <dbReference type="NCBI Taxonomy" id="27317"/>
    <lineage>
        <taxon>Eukaryota</taxon>
        <taxon>Fungi</taxon>
        <taxon>Dikarya</taxon>
        <taxon>Ascomycota</taxon>
        <taxon>Saccharomycotina</taxon>
        <taxon>Dipodascomycetes</taxon>
        <taxon>Dipodascales</taxon>
        <taxon>Dipodascaceae</taxon>
        <taxon>Geotrichum</taxon>
    </lineage>
</organism>
<evidence type="ECO:0000313" key="1">
    <source>
        <dbReference type="EMBL" id="KAF5093053.1"/>
    </source>
</evidence>
<proteinExistence type="predicted"/>
<gene>
    <name evidence="1" type="ORF">D0Z00_004269</name>
</gene>
<sequence>MDTQSKKITNVSLSLASQEPSNPQYSFSSPSVFPLANTILFQSLTERQRLDRFANILGFLACADKLSTSVDCFRAIDEVSATLFRVYNASESAYSDIATSWYGIPELNPCGTLGLGLWYWQKKRHTAKIAGKHFSQTPDENNRDDQSGQSNEFDEEFQKYMLRWSIRGHQQHKDNTSHHQQQNNHQSPQQGRPANYAVRYSANWLGPMLTINPNTGLVESWNEPEFAPDQKAEFVLLLDPPVYLPYAVAATLNATTNNSENESKYYLNQIFRSSQRIVLHPNGKETKFEVSFSSLVPNSFVKVTEIPISHPRDLPEVIKQLRKAVMIDSLCQSMSLDKNTADPQPDTDEDNGEDDEALDTKPSALASSRTPASSAPVKAPVKKLNFREIMKQAEQVDSEKLKMKMKVKTHEKEKAGAASQSSSRLSSASTAPRSRPGSVSAKSEPILRRSVSSTPITSASRKVVEPISSASRAKNGSRSATSSKDTKKSEPASRRINSNPSSSRSNNTLAKGRAPEPKPARPVSRTPAPLAQPMQKLVDKRKRKAENTRRSYYDEDDESLDDFIVDDEGDEEEEDHYRRGGRSGGRRYQDEDEGYDRDEIWQMFNRGKRRADFVIEDDDDSDMEATGAELFREEQRSLQVAREEDEAEERELKQRAEEKKRRKLRQQ</sequence>
<keyword evidence="2" id="KW-1185">Reference proteome</keyword>
<comment type="caution">
    <text evidence="1">The sequence shown here is derived from an EMBL/GenBank/DDBJ whole genome shotgun (WGS) entry which is preliminary data.</text>
</comment>
<evidence type="ECO:0000313" key="2">
    <source>
        <dbReference type="Proteomes" id="UP000744676"/>
    </source>
</evidence>
<reference evidence="1 2" key="1">
    <citation type="journal article" date="2020" name="Front. Microbiol.">
        <title>Phenotypic and Genetic Characterization of the Cheese Ripening Yeast Geotrichum candidum.</title>
        <authorList>
            <person name="Perkins V."/>
            <person name="Vignola S."/>
            <person name="Lessard M.H."/>
            <person name="Plante P.L."/>
            <person name="Corbeil J."/>
            <person name="Dugat-Bony E."/>
            <person name="Frenette M."/>
            <person name="Labrie S."/>
        </authorList>
    </citation>
    <scope>NUCLEOTIDE SEQUENCE [LARGE SCALE GENOMIC DNA]</scope>
    <source>
        <strain evidence="1 2">LMA-1147</strain>
    </source>
</reference>
<protein>
    <submittedName>
        <fullName evidence="1">Uncharacterized protein</fullName>
    </submittedName>
</protein>
<dbReference type="EMBL" id="QVQA01000286">
    <property type="protein sequence ID" value="KAF5093053.1"/>
    <property type="molecule type" value="Genomic_DNA"/>
</dbReference>
<dbReference type="Proteomes" id="UP000744676">
    <property type="component" value="Unassembled WGS sequence"/>
</dbReference>
<accession>A0ACB6UYV7</accession>